<keyword evidence="11 13" id="KW-0472">Membrane</keyword>
<evidence type="ECO:0000256" key="3">
    <source>
        <dbReference type="ARBA" id="ARBA00007972"/>
    </source>
</evidence>
<dbReference type="InterPro" id="IPR003204">
    <property type="entry name" value="Cyt_c_oxidase_su5A/6"/>
</dbReference>
<evidence type="ECO:0000313" key="14">
    <source>
        <dbReference type="EMBL" id="GAV05988.1"/>
    </source>
</evidence>
<evidence type="ECO:0000256" key="12">
    <source>
        <dbReference type="ARBA" id="ARBA00031049"/>
    </source>
</evidence>
<dbReference type="Pfam" id="PF02284">
    <property type="entry name" value="COX5A"/>
    <property type="match status" value="1"/>
</dbReference>
<evidence type="ECO:0000256" key="7">
    <source>
        <dbReference type="ARBA" id="ARBA00022792"/>
    </source>
</evidence>
<evidence type="ECO:0000256" key="8">
    <source>
        <dbReference type="ARBA" id="ARBA00022946"/>
    </source>
</evidence>
<dbReference type="GO" id="GO:0005743">
    <property type="term" value="C:mitochondrial inner membrane"/>
    <property type="evidence" value="ECO:0007669"/>
    <property type="project" value="UniProtKB-SubCell"/>
</dbReference>
<evidence type="ECO:0000256" key="13">
    <source>
        <dbReference type="RuleBase" id="RU368103"/>
    </source>
</evidence>
<dbReference type="InterPro" id="IPR036545">
    <property type="entry name" value="Cyt_c_oxidase_su5A/6_sf"/>
</dbReference>
<evidence type="ECO:0000256" key="10">
    <source>
        <dbReference type="ARBA" id="ARBA00023128"/>
    </source>
</evidence>
<keyword evidence="15" id="KW-1185">Reference proteome</keyword>
<dbReference type="OrthoDB" id="5778907at2759"/>
<dbReference type="Gene3D" id="1.25.40.40">
    <property type="entry name" value="Cytochrome c oxidase, subunit Va/VI"/>
    <property type="match status" value="1"/>
</dbReference>
<comment type="subunit">
    <text evidence="13">Component of the cytochrome c oxidase (complex IV, CIV), a multisubunit enzyme composed of a catalytic core of 3 subunits and several supernumerary subunits. The complex exists as a monomer or a dimer and forms supercomplexes (SCs) in the inner mitochondrial membrane with ubiquinol-cytochrome c oxidoreductase (cytochrome b-c1 complex, complex III, CIII).</text>
</comment>
<organism evidence="14 15">
    <name type="scientific">Ramazzottius varieornatus</name>
    <name type="common">Water bear</name>
    <name type="synonym">Tardigrade</name>
    <dbReference type="NCBI Taxonomy" id="947166"/>
    <lineage>
        <taxon>Eukaryota</taxon>
        <taxon>Metazoa</taxon>
        <taxon>Ecdysozoa</taxon>
        <taxon>Tardigrada</taxon>
        <taxon>Eutardigrada</taxon>
        <taxon>Parachela</taxon>
        <taxon>Hypsibioidea</taxon>
        <taxon>Ramazzottiidae</taxon>
        <taxon>Ramazzottius</taxon>
    </lineage>
</organism>
<keyword evidence="7 13" id="KW-0999">Mitochondrion inner membrane</keyword>
<evidence type="ECO:0000313" key="15">
    <source>
        <dbReference type="Proteomes" id="UP000186922"/>
    </source>
</evidence>
<keyword evidence="5 13" id="KW-0349">Heme</keyword>
<keyword evidence="6 13" id="KW-0479">Metal-binding</keyword>
<evidence type="ECO:0000256" key="4">
    <source>
        <dbReference type="ARBA" id="ARBA00021968"/>
    </source>
</evidence>
<comment type="similarity">
    <text evidence="3 13">Belongs to the cytochrome c oxidase subunit 5A family.</text>
</comment>
<dbReference type="SUPFAM" id="SSF48479">
    <property type="entry name" value="Cytochrome c oxidase subunit E"/>
    <property type="match status" value="1"/>
</dbReference>
<comment type="subcellular location">
    <subcellularLocation>
        <location evidence="1 13">Mitochondrion inner membrane</location>
        <topology evidence="1 13">Peripheral membrane protein</topology>
        <orientation evidence="1 13">Matrix side</orientation>
    </subcellularLocation>
</comment>
<evidence type="ECO:0000256" key="2">
    <source>
        <dbReference type="ARBA" id="ARBA00004673"/>
    </source>
</evidence>
<dbReference type="AlphaFoldDB" id="A0A1D1W1K0"/>
<comment type="function">
    <text evidence="13">Component of the cytochrome c oxidase, the last enzyme in the mitochondrial electron transport chain which drives oxidative phosphorylation. The respiratory chain contains 3 multisubunit complexes succinate dehydrogenase (complex II, CII), ubiquinol-cytochrome c oxidoreductase (cytochrome b-c1 complex, complex III, CIII) and cytochrome c oxidase (complex IV, CIV), that cooperate to transfer electrons derived from NADH and succinate to molecular oxygen, creating an electrochemical gradient over the inner membrane that drives transmembrane transport and the ATP synthase. Cytochrome c oxidase is the component of the respiratory chain that catalyzes the reduction of oxygen to water. Electrons originating from reduced cytochrome c in the intermembrane space (IMS) are transferred via the dinuclear copper A center (CU(A)) of subunit 2 and heme A of subunit 1 to the active site in subunit 1, a binuclear center (BNC) formed by heme A3 and copper B (CU(B)). The BNC reduces molecular oxygen to 2 water molecules using 4 electrons from cytochrome c in the IMS and 4 protons from the mitochondrial matrix.</text>
</comment>
<accession>A0A1D1W1K0</accession>
<dbReference type="Proteomes" id="UP000186922">
    <property type="component" value="Unassembled WGS sequence"/>
</dbReference>
<proteinExistence type="inferred from homology"/>
<evidence type="ECO:0000256" key="6">
    <source>
        <dbReference type="ARBA" id="ARBA00022723"/>
    </source>
</evidence>
<dbReference type="STRING" id="947166.A0A1D1W1K0"/>
<protein>
    <recommendedName>
        <fullName evidence="4 13">Cytochrome c oxidase subunit 5A, mitochondrial</fullName>
    </recommendedName>
    <alternativeName>
        <fullName evidence="12 13">Cytochrome c oxidase polypeptide Va</fullName>
    </alternativeName>
</protein>
<dbReference type="PANTHER" id="PTHR14200:SF11">
    <property type="entry name" value="CYTOCHROME C OXIDASE SUBUNIT 5A, MITOCHONDRIAL"/>
    <property type="match status" value="1"/>
</dbReference>
<keyword evidence="9 13" id="KW-0408">Iron</keyword>
<sequence length="154" mass="17750">MSISGLVRASMRLVTRQGNCVFQSRLGGVRFSHGQQETDEEWDQRMTNFFQRKDLDGWDVRRGLQELFSIDGVPDPVTISAALHACRRVNDHSLAVRFMETLRYKCGNKVREIYPYLIQEVRPTLDQLGISTPEDLGYDKPELALQNAEDMHTY</sequence>
<dbReference type="CDD" id="cd00923">
    <property type="entry name" value="Cyt_c_Oxidase_Va"/>
    <property type="match status" value="1"/>
</dbReference>
<comment type="pathway">
    <text evidence="2 13">Energy metabolism; oxidative phosphorylation.</text>
</comment>
<keyword evidence="10 13" id="KW-0496">Mitochondrion</keyword>
<keyword evidence="8 13" id="KW-0809">Transit peptide</keyword>
<dbReference type="EMBL" id="BDGG01000013">
    <property type="protein sequence ID" value="GAV05988.1"/>
    <property type="molecule type" value="Genomic_DNA"/>
</dbReference>
<evidence type="ECO:0000256" key="9">
    <source>
        <dbReference type="ARBA" id="ARBA00023004"/>
    </source>
</evidence>
<comment type="caution">
    <text evidence="14">The sequence shown here is derived from an EMBL/GenBank/DDBJ whole genome shotgun (WGS) entry which is preliminary data.</text>
</comment>
<evidence type="ECO:0000256" key="5">
    <source>
        <dbReference type="ARBA" id="ARBA00022617"/>
    </source>
</evidence>
<evidence type="ECO:0000256" key="11">
    <source>
        <dbReference type="ARBA" id="ARBA00023136"/>
    </source>
</evidence>
<dbReference type="GO" id="GO:0046872">
    <property type="term" value="F:metal ion binding"/>
    <property type="evidence" value="ECO:0007669"/>
    <property type="project" value="UniProtKB-UniRule"/>
</dbReference>
<dbReference type="GO" id="GO:0045277">
    <property type="term" value="C:respiratory chain complex IV"/>
    <property type="evidence" value="ECO:0007669"/>
    <property type="project" value="UniProtKB-UniRule"/>
</dbReference>
<gene>
    <name evidence="14" type="primary">RvY_16032-1</name>
    <name evidence="14" type="synonym">RvY_16032.1</name>
    <name evidence="14" type="ORF">RvY_16032</name>
</gene>
<reference evidence="14 15" key="1">
    <citation type="journal article" date="2016" name="Nat. Commun.">
        <title>Extremotolerant tardigrade genome and improved radiotolerance of human cultured cells by tardigrade-unique protein.</title>
        <authorList>
            <person name="Hashimoto T."/>
            <person name="Horikawa D.D."/>
            <person name="Saito Y."/>
            <person name="Kuwahara H."/>
            <person name="Kozuka-Hata H."/>
            <person name="Shin-I T."/>
            <person name="Minakuchi Y."/>
            <person name="Ohishi K."/>
            <person name="Motoyama A."/>
            <person name="Aizu T."/>
            <person name="Enomoto A."/>
            <person name="Kondo K."/>
            <person name="Tanaka S."/>
            <person name="Hara Y."/>
            <person name="Koshikawa S."/>
            <person name="Sagara H."/>
            <person name="Miura T."/>
            <person name="Yokobori S."/>
            <person name="Miyagawa K."/>
            <person name="Suzuki Y."/>
            <person name="Kubo T."/>
            <person name="Oyama M."/>
            <person name="Kohara Y."/>
            <person name="Fujiyama A."/>
            <person name="Arakawa K."/>
            <person name="Katayama T."/>
            <person name="Toyoda A."/>
            <person name="Kunieda T."/>
        </authorList>
    </citation>
    <scope>NUCLEOTIDE SEQUENCE [LARGE SCALE GENOMIC DNA]</scope>
    <source>
        <strain evidence="14 15">YOKOZUNA-1</strain>
    </source>
</reference>
<name>A0A1D1W1K0_RAMVA</name>
<dbReference type="GO" id="GO:0006123">
    <property type="term" value="P:mitochondrial electron transport, cytochrome c to oxygen"/>
    <property type="evidence" value="ECO:0007669"/>
    <property type="project" value="UniProtKB-UniRule"/>
</dbReference>
<evidence type="ECO:0000256" key="1">
    <source>
        <dbReference type="ARBA" id="ARBA00004443"/>
    </source>
</evidence>
<dbReference type="UniPathway" id="UPA00705"/>
<dbReference type="PANTHER" id="PTHR14200">
    <property type="entry name" value="CYTOCHROME C OXIDASE POLYPEPTIDE"/>
    <property type="match status" value="1"/>
</dbReference>